<sequence length="200" mass="22863">MMTRFTVPNRPTSAEYATVCLQPVRRWGRPLVVWLLLLGCVGAGPCGYRRLDTGGAFPPEVKTLAVQPFTNQTLRYRVEQRFTQAVIEEILRRRLPVVLTNQPEQSDAVLSGDILAVTTGQALVDNRGTVRLFQVAIRSRVTLRDQTRNRVLFDQPNLEFRGEYEFSSDPRSFFNEEDPAVERLARDFARSVVTTMLERF</sequence>
<evidence type="ECO:0000313" key="1">
    <source>
        <dbReference type="EMBL" id="QUV94704.1"/>
    </source>
</evidence>
<dbReference type="Pfam" id="PF04390">
    <property type="entry name" value="LptE"/>
    <property type="match status" value="1"/>
</dbReference>
<dbReference type="RefSeq" id="WP_211422977.1">
    <property type="nucleotide sequence ID" value="NZ_CP072642.1"/>
</dbReference>
<organism evidence="1 2">
    <name type="scientific">Chloracidobacterium sp. N</name>
    <dbReference type="NCBI Taxonomy" id="2821540"/>
    <lineage>
        <taxon>Bacteria</taxon>
        <taxon>Pseudomonadati</taxon>
        <taxon>Acidobacteriota</taxon>
        <taxon>Terriglobia</taxon>
        <taxon>Terriglobales</taxon>
        <taxon>Acidobacteriaceae</taxon>
        <taxon>Chloracidobacterium</taxon>
        <taxon>Chloracidobacterium aggregatum</taxon>
    </lineage>
</organism>
<dbReference type="InterPro" id="IPR007485">
    <property type="entry name" value="LPS_assembly_LptE"/>
</dbReference>
<evidence type="ECO:0000313" key="2">
    <source>
        <dbReference type="Proteomes" id="UP000677668"/>
    </source>
</evidence>
<dbReference type="Proteomes" id="UP000677668">
    <property type="component" value="Chromosome 1"/>
</dbReference>
<reference evidence="1 2" key="1">
    <citation type="submission" date="2021-03" db="EMBL/GenBank/DDBJ databases">
        <title>Genomic and phenotypic characterization of Chloracidobacterium isolates provides evidence for multiple species.</title>
        <authorList>
            <person name="Saini M.K."/>
            <person name="Costas A.M.G."/>
            <person name="Tank M."/>
            <person name="Bryant D.A."/>
        </authorList>
    </citation>
    <scope>NUCLEOTIDE SEQUENCE [LARGE SCALE GENOMIC DNA]</scope>
    <source>
        <strain evidence="1 2">N</strain>
    </source>
</reference>
<protein>
    <submittedName>
        <fullName evidence="1">LptE family protein</fullName>
    </submittedName>
</protein>
<gene>
    <name evidence="1" type="ORF">J8C05_04450</name>
</gene>
<dbReference type="EMBL" id="CP072642">
    <property type="protein sequence ID" value="QUV94704.1"/>
    <property type="molecule type" value="Genomic_DNA"/>
</dbReference>
<accession>A0ABX8B134</accession>
<proteinExistence type="predicted"/>
<keyword evidence="2" id="KW-1185">Reference proteome</keyword>
<name>A0ABX8B134_9BACT</name>